<dbReference type="InterPro" id="IPR009061">
    <property type="entry name" value="DNA-bd_dom_put_sf"/>
</dbReference>
<dbReference type="NCBIfam" id="TIGR01764">
    <property type="entry name" value="excise"/>
    <property type="match status" value="1"/>
</dbReference>
<dbReference type="SUPFAM" id="SSF46955">
    <property type="entry name" value="Putative DNA-binding domain"/>
    <property type="match status" value="1"/>
</dbReference>
<reference evidence="3" key="1">
    <citation type="journal article" date="2019" name="Int. J. Syst. Evol. Microbiol.">
        <title>The Global Catalogue of Microorganisms (GCM) 10K type strain sequencing project: providing services to taxonomists for standard genome sequencing and annotation.</title>
        <authorList>
            <consortium name="The Broad Institute Genomics Platform"/>
            <consortium name="The Broad Institute Genome Sequencing Center for Infectious Disease"/>
            <person name="Wu L."/>
            <person name="Ma J."/>
        </authorList>
    </citation>
    <scope>NUCLEOTIDE SEQUENCE [LARGE SCALE GENOMIC DNA]</scope>
    <source>
        <strain evidence="3">CECT 7806</strain>
    </source>
</reference>
<gene>
    <name evidence="2" type="ORF">QWZ18_21080</name>
</gene>
<evidence type="ECO:0000313" key="3">
    <source>
        <dbReference type="Proteomes" id="UP001244297"/>
    </source>
</evidence>
<keyword evidence="3" id="KW-1185">Reference proteome</keyword>
<dbReference type="RefSeq" id="WP_238289534.1">
    <property type="nucleotide sequence ID" value="NZ_BPQS01000016.1"/>
</dbReference>
<accession>A0ABT8ATD8</accession>
<protein>
    <submittedName>
        <fullName evidence="2">Helix-turn-helix domain-containing protein</fullName>
    </submittedName>
</protein>
<evidence type="ECO:0000313" key="2">
    <source>
        <dbReference type="EMBL" id="MDN3573108.1"/>
    </source>
</evidence>
<dbReference type="EMBL" id="JAUFPT010000066">
    <property type="protein sequence ID" value="MDN3573108.1"/>
    <property type="molecule type" value="Genomic_DNA"/>
</dbReference>
<dbReference type="InterPro" id="IPR041657">
    <property type="entry name" value="HTH_17"/>
</dbReference>
<dbReference type="Pfam" id="PF12728">
    <property type="entry name" value="HTH_17"/>
    <property type="match status" value="1"/>
</dbReference>
<proteinExistence type="predicted"/>
<name>A0ABT8ATD8_9HYPH</name>
<sequence>MNHRAYSVAEALQLANASRTTLYKAIATGHLRAVKRGRRTLILADDLKRWLEALPPITRTAA</sequence>
<dbReference type="Proteomes" id="UP001244297">
    <property type="component" value="Unassembled WGS sequence"/>
</dbReference>
<organism evidence="2 3">
    <name type="scientific">Methylobacterium longum</name>
    <dbReference type="NCBI Taxonomy" id="767694"/>
    <lineage>
        <taxon>Bacteria</taxon>
        <taxon>Pseudomonadati</taxon>
        <taxon>Pseudomonadota</taxon>
        <taxon>Alphaproteobacteria</taxon>
        <taxon>Hyphomicrobiales</taxon>
        <taxon>Methylobacteriaceae</taxon>
        <taxon>Methylobacterium</taxon>
    </lineage>
</organism>
<dbReference type="InterPro" id="IPR010093">
    <property type="entry name" value="SinI_DNA-bd"/>
</dbReference>
<comment type="caution">
    <text evidence="2">The sequence shown here is derived from an EMBL/GenBank/DDBJ whole genome shotgun (WGS) entry which is preliminary data.</text>
</comment>
<feature type="domain" description="Helix-turn-helix" evidence="1">
    <location>
        <begin position="6"/>
        <end position="53"/>
    </location>
</feature>
<evidence type="ECO:0000259" key="1">
    <source>
        <dbReference type="Pfam" id="PF12728"/>
    </source>
</evidence>